<dbReference type="InterPro" id="IPR005123">
    <property type="entry name" value="Oxoglu/Fe-dep_dioxygenase_dom"/>
</dbReference>
<comment type="caution">
    <text evidence="3">The sequence shown here is derived from an EMBL/GenBank/DDBJ whole genome shotgun (WGS) entry which is preliminary data.</text>
</comment>
<dbReference type="OrthoDB" id="6710124at2"/>
<keyword evidence="1" id="KW-0479">Metal-binding</keyword>
<feature type="domain" description="Fe2OG dioxygenase" evidence="2">
    <location>
        <begin position="86"/>
        <end position="225"/>
    </location>
</feature>
<dbReference type="GO" id="GO:0046872">
    <property type="term" value="F:metal ion binding"/>
    <property type="evidence" value="ECO:0007669"/>
    <property type="project" value="UniProtKB-KW"/>
</dbReference>
<name>A0A0N8H9G4_9BACT</name>
<dbReference type="Proteomes" id="UP000050454">
    <property type="component" value="Unassembled WGS sequence"/>
</dbReference>
<dbReference type="PROSITE" id="PS51471">
    <property type="entry name" value="FE2OG_OXY"/>
    <property type="match status" value="1"/>
</dbReference>
<evidence type="ECO:0000256" key="1">
    <source>
        <dbReference type="RuleBase" id="RU003682"/>
    </source>
</evidence>
<gene>
    <name evidence="3" type="ORF">AFM12_16035</name>
</gene>
<dbReference type="EMBL" id="LGTQ01000012">
    <property type="protein sequence ID" value="KPM47300.1"/>
    <property type="molecule type" value="Genomic_DNA"/>
</dbReference>
<evidence type="ECO:0000313" key="3">
    <source>
        <dbReference type="EMBL" id="KPM47300.1"/>
    </source>
</evidence>
<reference evidence="3 4" key="1">
    <citation type="submission" date="2015-07" db="EMBL/GenBank/DDBJ databases">
        <title>The draft genome sequence of Leadbetterella sp. JN14-9.</title>
        <authorList>
            <person name="Liu Y."/>
            <person name="Du J."/>
            <person name="Shao Z."/>
        </authorList>
    </citation>
    <scope>NUCLEOTIDE SEQUENCE [LARGE SCALE GENOMIC DNA]</scope>
    <source>
        <strain evidence="3 4">JN14-9</strain>
    </source>
</reference>
<organism evidence="3 4">
    <name type="scientific">Jiulongibacter sediminis</name>
    <dbReference type="NCBI Taxonomy" id="1605367"/>
    <lineage>
        <taxon>Bacteria</taxon>
        <taxon>Pseudomonadati</taxon>
        <taxon>Bacteroidota</taxon>
        <taxon>Cytophagia</taxon>
        <taxon>Cytophagales</taxon>
        <taxon>Leadbetterellaceae</taxon>
        <taxon>Jiulongibacter</taxon>
    </lineage>
</organism>
<protein>
    <recommendedName>
        <fullName evidence="2">Fe2OG dioxygenase domain-containing protein</fullName>
    </recommendedName>
</protein>
<comment type="similarity">
    <text evidence="1">Belongs to the iron/ascorbate-dependent oxidoreductase family.</text>
</comment>
<evidence type="ECO:0000313" key="4">
    <source>
        <dbReference type="Proteomes" id="UP000050454"/>
    </source>
</evidence>
<keyword evidence="4" id="KW-1185">Reference proteome</keyword>
<sequence length="225" mass="25603">MVSGSHFLEVNSFQKLIDTPFSGNVNAIGWRRELRGDFEEIAQKINQTDNITVVSARELGSLSLSPEGKMAREIILKDLQLLTDYGADPVLNLINHYEEDDFFFPTDVYSWHVDRSPIATDTFLCTYFGDSSEIISNESTIQKILIPEIRNQLERLYDGPEEGFNDFVAENFFDLHYEKTPGVKPFQLGIGHLWRLATDNPESPVLPCVHRAPRELTGPRLLLIC</sequence>
<keyword evidence="1" id="KW-0560">Oxidoreductase</keyword>
<dbReference type="GO" id="GO:0016491">
    <property type="term" value="F:oxidoreductase activity"/>
    <property type="evidence" value="ECO:0007669"/>
    <property type="project" value="UniProtKB-KW"/>
</dbReference>
<dbReference type="PATRIC" id="fig|1605367.3.peg.637"/>
<evidence type="ECO:0000259" key="2">
    <source>
        <dbReference type="PROSITE" id="PS51471"/>
    </source>
</evidence>
<keyword evidence="1" id="KW-0408">Iron</keyword>
<proteinExistence type="inferred from homology"/>
<dbReference type="AlphaFoldDB" id="A0A0N8H9G4"/>
<accession>A0A0N8H9G4</accession>
<dbReference type="RefSeq" id="WP_055150175.1">
    <property type="nucleotide sequence ID" value="NZ_JXSZ01000012.1"/>
</dbReference>